<protein>
    <recommendedName>
        <fullName evidence="2">DUF1834 family protein</fullName>
    </recommendedName>
</protein>
<dbReference type="AlphaFoldDB" id="A0A3F3IH42"/>
<proteinExistence type="predicted"/>
<sequence>MLIGMIEQAICDRLTQGLGKMQTSVTTYGGELDDDLGKIVRRLPAVWVTFGGITGTEPYSLSKRQWRTTGSFAVIAGDYSIRDEQTSRQGGPRYNEVGTYNLIYAIRRLLTGQDLGLKMNPLKPTRVRTLFNTRLEARAVSVFSLEFETVWLEEALPCGAWPEPCDDTGNREHLFTKYRGRLAEPAPDLLCVGLRYNRTGVDPADAPEDLVKLRDKTP</sequence>
<dbReference type="EMBL" id="MJEL01000004">
    <property type="protein sequence ID" value="OEH99110.1"/>
    <property type="molecule type" value="Genomic_DNA"/>
</dbReference>
<evidence type="ECO:0008006" key="2">
    <source>
        <dbReference type="Google" id="ProtNLM"/>
    </source>
</evidence>
<dbReference type="Pfam" id="PF08873">
    <property type="entry name" value="Phage_Mu_Gp37"/>
    <property type="match status" value="1"/>
</dbReference>
<organism evidence="1">
    <name type="scientific">Salmonella enterica</name>
    <name type="common">Salmonella choleraesuis</name>
    <dbReference type="NCBI Taxonomy" id="28901"/>
    <lineage>
        <taxon>Bacteria</taxon>
        <taxon>Pseudomonadati</taxon>
        <taxon>Pseudomonadota</taxon>
        <taxon>Gammaproteobacteria</taxon>
        <taxon>Enterobacterales</taxon>
        <taxon>Enterobacteriaceae</taxon>
        <taxon>Salmonella</taxon>
    </lineage>
</organism>
<evidence type="ECO:0000313" key="1">
    <source>
        <dbReference type="EMBL" id="OEH99110.1"/>
    </source>
</evidence>
<gene>
    <name evidence="1" type="ORF">BH006_14130</name>
</gene>
<reference evidence="1" key="1">
    <citation type="submission" date="2016-09" db="EMBL/GenBank/DDBJ databases">
        <title>Whole Genome Sequencing of Salmonella enterica subsp. enterica serovar Nottingham.</title>
        <authorList>
            <person name="Zheng J."/>
            <person name="Wang H."/>
        </authorList>
    </citation>
    <scope>NUCLEOTIDE SEQUENCE [LARGE SCALE GENOMIC DNA]</scope>
    <source>
        <strain evidence="1">CFSAN055411</strain>
    </source>
</reference>
<accession>A0A3F3IH42</accession>
<dbReference type="Proteomes" id="UP000852880">
    <property type="component" value="Unassembled WGS sequence"/>
</dbReference>
<dbReference type="InterPro" id="IPR014972">
    <property type="entry name" value="Phage_Mu_Gp37"/>
</dbReference>
<comment type="caution">
    <text evidence="1">The sequence shown here is derived from an EMBL/GenBank/DDBJ whole genome shotgun (WGS) entry which is preliminary data.</text>
</comment>
<name>A0A3F3IH42_SALER</name>